<dbReference type="NCBIfam" id="TIGR00112">
    <property type="entry name" value="proC"/>
    <property type="match status" value="1"/>
</dbReference>
<evidence type="ECO:0000259" key="14">
    <source>
        <dbReference type="Pfam" id="PF14748"/>
    </source>
</evidence>
<keyword evidence="4 10" id="KW-0028">Amino-acid biosynthesis</keyword>
<dbReference type="UniPathway" id="UPA00098">
    <property type="reaction ID" value="UER00361"/>
</dbReference>
<dbReference type="EC" id="1.5.1.2" evidence="10 11"/>
<dbReference type="FunFam" id="1.10.3730.10:FF:000001">
    <property type="entry name" value="Pyrroline-5-carboxylate reductase"/>
    <property type="match status" value="1"/>
</dbReference>
<evidence type="ECO:0000259" key="13">
    <source>
        <dbReference type="Pfam" id="PF03807"/>
    </source>
</evidence>
<dbReference type="PIRSF" id="PIRSF000193">
    <property type="entry name" value="Pyrrol-5-carb_rd"/>
    <property type="match status" value="1"/>
</dbReference>
<dbReference type="Gene3D" id="3.40.50.720">
    <property type="entry name" value="NAD(P)-binding Rossmann-like Domain"/>
    <property type="match status" value="1"/>
</dbReference>
<dbReference type="PANTHER" id="PTHR11645">
    <property type="entry name" value="PYRROLINE-5-CARBOXYLATE REDUCTASE"/>
    <property type="match status" value="1"/>
</dbReference>
<feature type="binding site" evidence="12">
    <location>
        <begin position="70"/>
        <end position="73"/>
    </location>
    <ligand>
        <name>NADP(+)</name>
        <dbReference type="ChEBI" id="CHEBI:58349"/>
    </ligand>
</feature>
<sequence length="273" mass="29747">MENRKITFIGAGNMAHAIIAGLVRKGYPAQLITVCSPSTARRDVLAEKYGIHSQSDNIRYAQEADVVVLAVKPQMMAEVCESLRPQVDFSPKLVLSIAAGIPVSRFYALLQDNLNIIRIMPNTPSLVGQGISGLFAPEHVAQPDREFAASLMSSVGKICWVDDENGINAITAVAGSAPAYFFLFMESMQQEAERLGFNSEIARELVLQAAIGSAKLAETQKDLPFAVLREQVTSKGGTTAEALRIFYEGNLPEIVSRAMQGAIRRAQEMEKLF</sequence>
<dbReference type="RefSeq" id="WP_092552295.1">
    <property type="nucleotide sequence ID" value="NZ_CAWRBG010000039.1"/>
</dbReference>
<dbReference type="GO" id="GO:0004735">
    <property type="term" value="F:pyrroline-5-carboxylate reductase activity"/>
    <property type="evidence" value="ECO:0007669"/>
    <property type="project" value="UniProtKB-UniRule"/>
</dbReference>
<dbReference type="AlphaFoldDB" id="A0A1I7J1Z6"/>
<organism evidence="15 16">
    <name type="scientific">Xenorhabdus koppenhoeferi</name>
    <dbReference type="NCBI Taxonomy" id="351659"/>
    <lineage>
        <taxon>Bacteria</taxon>
        <taxon>Pseudomonadati</taxon>
        <taxon>Pseudomonadota</taxon>
        <taxon>Gammaproteobacteria</taxon>
        <taxon>Enterobacterales</taxon>
        <taxon>Morganellaceae</taxon>
        <taxon>Xenorhabdus</taxon>
    </lineage>
</organism>
<dbReference type="Proteomes" id="UP000242496">
    <property type="component" value="Unassembled WGS sequence"/>
</dbReference>
<evidence type="ECO:0000256" key="7">
    <source>
        <dbReference type="ARBA" id="ARBA00023002"/>
    </source>
</evidence>
<comment type="similarity">
    <text evidence="2 10">Belongs to the pyrroline-5-carboxylate reductase family.</text>
</comment>
<dbReference type="FunFam" id="3.40.50.720:FF:000105">
    <property type="entry name" value="Pyrroline-5-carboxylate reductase"/>
    <property type="match status" value="1"/>
</dbReference>
<keyword evidence="5 10" id="KW-0641">Proline biosynthesis</keyword>
<comment type="catalytic activity">
    <reaction evidence="8 10">
        <text>L-proline + NAD(+) = (S)-1-pyrroline-5-carboxylate + NADH + 2 H(+)</text>
        <dbReference type="Rhea" id="RHEA:14105"/>
        <dbReference type="ChEBI" id="CHEBI:15378"/>
        <dbReference type="ChEBI" id="CHEBI:17388"/>
        <dbReference type="ChEBI" id="CHEBI:57540"/>
        <dbReference type="ChEBI" id="CHEBI:57945"/>
        <dbReference type="ChEBI" id="CHEBI:60039"/>
        <dbReference type="EC" id="1.5.1.2"/>
    </reaction>
</comment>
<dbReference type="OrthoDB" id="9805754at2"/>
<dbReference type="EMBL" id="FPBJ01000026">
    <property type="protein sequence ID" value="SFU79218.1"/>
    <property type="molecule type" value="Genomic_DNA"/>
</dbReference>
<evidence type="ECO:0000313" key="15">
    <source>
        <dbReference type="EMBL" id="SFU79218.1"/>
    </source>
</evidence>
<reference evidence="16" key="1">
    <citation type="submission" date="2016-10" db="EMBL/GenBank/DDBJ databases">
        <authorList>
            <person name="Varghese N."/>
            <person name="Submissions S."/>
        </authorList>
    </citation>
    <scope>NUCLEOTIDE SEQUENCE [LARGE SCALE GENOMIC DNA]</scope>
    <source>
        <strain evidence="16">DSM 18168</strain>
    </source>
</reference>
<feature type="binding site" evidence="12">
    <location>
        <position position="57"/>
    </location>
    <ligand>
        <name>NADPH</name>
        <dbReference type="ChEBI" id="CHEBI:57783"/>
    </ligand>
</feature>
<dbReference type="STRING" id="351659.SAMN05421784_12633"/>
<dbReference type="GO" id="GO:0005737">
    <property type="term" value="C:cytoplasm"/>
    <property type="evidence" value="ECO:0007669"/>
    <property type="project" value="UniProtKB-SubCell"/>
</dbReference>
<comment type="function">
    <text evidence="10">Catalyzes the reduction of 1-pyrroline-5-carboxylate (PCA) to L-proline.</text>
</comment>
<dbReference type="SUPFAM" id="SSF51735">
    <property type="entry name" value="NAD(P)-binding Rossmann-fold domains"/>
    <property type="match status" value="1"/>
</dbReference>
<dbReference type="InterPro" id="IPR008927">
    <property type="entry name" value="6-PGluconate_DH-like_C_sf"/>
</dbReference>
<dbReference type="InterPro" id="IPR029036">
    <property type="entry name" value="P5CR_dimer"/>
</dbReference>
<protein>
    <recommendedName>
        <fullName evidence="10 11">Pyrroline-5-carboxylate reductase</fullName>
        <shortName evidence="10">P5C reductase</shortName>
        <shortName evidence="10">P5CR</shortName>
        <ecNumber evidence="10 11">1.5.1.2</ecNumber>
    </recommendedName>
    <alternativeName>
        <fullName evidence="10">PCA reductase</fullName>
    </alternativeName>
</protein>
<dbReference type="GO" id="GO:0055129">
    <property type="term" value="P:L-proline biosynthetic process"/>
    <property type="evidence" value="ECO:0007669"/>
    <property type="project" value="UniProtKB-UniRule"/>
</dbReference>
<evidence type="ECO:0000256" key="12">
    <source>
        <dbReference type="PIRSR" id="PIRSR000193-1"/>
    </source>
</evidence>
<dbReference type="InterPro" id="IPR028939">
    <property type="entry name" value="P5C_Rdtase_cat_N"/>
</dbReference>
<evidence type="ECO:0000313" key="16">
    <source>
        <dbReference type="Proteomes" id="UP000242496"/>
    </source>
</evidence>
<evidence type="ECO:0000256" key="11">
    <source>
        <dbReference type="NCBIfam" id="TIGR00112"/>
    </source>
</evidence>
<dbReference type="HAMAP" id="MF_01925">
    <property type="entry name" value="P5C_reductase"/>
    <property type="match status" value="1"/>
</dbReference>
<dbReference type="SUPFAM" id="SSF48179">
    <property type="entry name" value="6-phosphogluconate dehydrogenase C-terminal domain-like"/>
    <property type="match status" value="1"/>
</dbReference>
<dbReference type="InterPro" id="IPR036291">
    <property type="entry name" value="NAD(P)-bd_dom_sf"/>
</dbReference>
<keyword evidence="16" id="KW-1185">Reference proteome</keyword>
<dbReference type="PANTHER" id="PTHR11645:SF0">
    <property type="entry name" value="PYRROLINE-5-CARBOXYLATE REDUCTASE 3"/>
    <property type="match status" value="1"/>
</dbReference>
<comment type="pathway">
    <text evidence="1 10">Amino-acid biosynthesis; L-proline biosynthesis; L-proline from L-glutamate 5-semialdehyde: step 1/1.</text>
</comment>
<keyword evidence="7 10" id="KW-0560">Oxidoreductase</keyword>
<evidence type="ECO:0000256" key="5">
    <source>
        <dbReference type="ARBA" id="ARBA00022650"/>
    </source>
</evidence>
<evidence type="ECO:0000256" key="1">
    <source>
        <dbReference type="ARBA" id="ARBA00005205"/>
    </source>
</evidence>
<dbReference type="Gene3D" id="1.10.3730.10">
    <property type="entry name" value="ProC C-terminal domain-like"/>
    <property type="match status" value="1"/>
</dbReference>
<evidence type="ECO:0000256" key="9">
    <source>
        <dbReference type="ARBA" id="ARBA00052690"/>
    </source>
</evidence>
<evidence type="ECO:0000256" key="8">
    <source>
        <dbReference type="ARBA" id="ARBA00050547"/>
    </source>
</evidence>
<comment type="subcellular location">
    <subcellularLocation>
        <location evidence="10">Cytoplasm</location>
    </subcellularLocation>
</comment>
<dbReference type="Pfam" id="PF03807">
    <property type="entry name" value="F420_oxidored"/>
    <property type="match status" value="1"/>
</dbReference>
<feature type="domain" description="Pyrroline-5-carboxylate reductase dimerisation" evidence="14">
    <location>
        <begin position="164"/>
        <end position="269"/>
    </location>
</feature>
<proteinExistence type="inferred from homology"/>
<dbReference type="Pfam" id="PF14748">
    <property type="entry name" value="P5CR_dimer"/>
    <property type="match status" value="1"/>
</dbReference>
<evidence type="ECO:0000256" key="6">
    <source>
        <dbReference type="ARBA" id="ARBA00022857"/>
    </source>
</evidence>
<comment type="catalytic activity">
    <reaction evidence="9 10">
        <text>L-proline + NADP(+) = (S)-1-pyrroline-5-carboxylate + NADPH + 2 H(+)</text>
        <dbReference type="Rhea" id="RHEA:14109"/>
        <dbReference type="ChEBI" id="CHEBI:15378"/>
        <dbReference type="ChEBI" id="CHEBI:17388"/>
        <dbReference type="ChEBI" id="CHEBI:57783"/>
        <dbReference type="ChEBI" id="CHEBI:58349"/>
        <dbReference type="ChEBI" id="CHEBI:60039"/>
        <dbReference type="EC" id="1.5.1.2"/>
    </reaction>
</comment>
<evidence type="ECO:0000256" key="10">
    <source>
        <dbReference type="HAMAP-Rule" id="MF_01925"/>
    </source>
</evidence>
<name>A0A1I7J1Z6_9GAMM</name>
<evidence type="ECO:0000256" key="2">
    <source>
        <dbReference type="ARBA" id="ARBA00005525"/>
    </source>
</evidence>
<evidence type="ECO:0000256" key="4">
    <source>
        <dbReference type="ARBA" id="ARBA00022605"/>
    </source>
</evidence>
<feature type="binding site" evidence="12">
    <location>
        <begin position="9"/>
        <end position="14"/>
    </location>
    <ligand>
        <name>NADP(+)</name>
        <dbReference type="ChEBI" id="CHEBI:58349"/>
    </ligand>
</feature>
<gene>
    <name evidence="10" type="primary">proC</name>
    <name evidence="15" type="ORF">SAMN05421784_12633</name>
</gene>
<feature type="domain" description="Pyrroline-5-carboxylate reductase catalytic N-terminal" evidence="13">
    <location>
        <begin position="5"/>
        <end position="100"/>
    </location>
</feature>
<evidence type="ECO:0000256" key="3">
    <source>
        <dbReference type="ARBA" id="ARBA00022490"/>
    </source>
</evidence>
<accession>A0A1I7J1Z6</accession>
<keyword evidence="6 10" id="KW-0521">NADP</keyword>
<dbReference type="InterPro" id="IPR000304">
    <property type="entry name" value="Pyrroline-COOH_reductase"/>
</dbReference>
<keyword evidence="3 10" id="KW-0963">Cytoplasm</keyword>